<organism evidence="3 4">
    <name type="scientific">Heterodera trifolii</name>
    <dbReference type="NCBI Taxonomy" id="157864"/>
    <lineage>
        <taxon>Eukaryota</taxon>
        <taxon>Metazoa</taxon>
        <taxon>Ecdysozoa</taxon>
        <taxon>Nematoda</taxon>
        <taxon>Chromadorea</taxon>
        <taxon>Rhabditida</taxon>
        <taxon>Tylenchina</taxon>
        <taxon>Tylenchomorpha</taxon>
        <taxon>Tylenchoidea</taxon>
        <taxon>Heteroderidae</taxon>
        <taxon>Heteroderinae</taxon>
        <taxon>Heterodera</taxon>
    </lineage>
</organism>
<keyword evidence="2" id="KW-0732">Signal</keyword>
<dbReference type="EMBL" id="JBICBT010000987">
    <property type="protein sequence ID" value="KAL3089173.1"/>
    <property type="molecule type" value="Genomic_DNA"/>
</dbReference>
<dbReference type="Proteomes" id="UP001620626">
    <property type="component" value="Unassembled WGS sequence"/>
</dbReference>
<gene>
    <name evidence="3" type="ORF">niasHT_021117</name>
</gene>
<feature type="chain" id="PRO_5044892187" evidence="2">
    <location>
        <begin position="28"/>
        <end position="403"/>
    </location>
</feature>
<comment type="caution">
    <text evidence="3">The sequence shown here is derived from an EMBL/GenBank/DDBJ whole genome shotgun (WGS) entry which is preliminary data.</text>
</comment>
<evidence type="ECO:0000256" key="1">
    <source>
        <dbReference type="SAM" id="MobiDB-lite"/>
    </source>
</evidence>
<evidence type="ECO:0000313" key="3">
    <source>
        <dbReference type="EMBL" id="KAL3089173.1"/>
    </source>
</evidence>
<feature type="region of interest" description="Disordered" evidence="1">
    <location>
        <begin position="311"/>
        <end position="343"/>
    </location>
</feature>
<evidence type="ECO:0000313" key="4">
    <source>
        <dbReference type="Proteomes" id="UP001620626"/>
    </source>
</evidence>
<protein>
    <submittedName>
        <fullName evidence="3">Uncharacterized protein</fullName>
    </submittedName>
</protein>
<dbReference type="AlphaFoldDB" id="A0ABD2JEW4"/>
<reference evidence="3 4" key="1">
    <citation type="submission" date="2024-10" db="EMBL/GenBank/DDBJ databases">
        <authorList>
            <person name="Kim D."/>
        </authorList>
    </citation>
    <scope>NUCLEOTIDE SEQUENCE [LARGE SCALE GENOMIC DNA]</scope>
    <source>
        <strain evidence="3">BH-2024</strain>
    </source>
</reference>
<keyword evidence="4" id="KW-1185">Reference proteome</keyword>
<feature type="compositionally biased region" description="Polar residues" evidence="1">
    <location>
        <begin position="326"/>
        <end position="342"/>
    </location>
</feature>
<name>A0ABD2JEW4_9BILA</name>
<sequence length="403" mass="44021">MANLSNSPSSSFLFFFFLLLLFLLCLPAQLPSSQPRWQCPNNGTYFDATPCDPNAAFSCPALYKCRMAVERDGEESKAEEMKAGKRVQWICCESAGMGIREWLLELGLAPAVFPKVPDSTLRRVFLRDEQSGKVIAVDGNGADISLLPFDSSESANYSRLEGIEFGEGVPRNGGFLHFLVAINQLSSPSALQLYFDYSSFGIAQIDLEAQNDRFPRGFAQAIGSDFVPADLAYRRQNVLAVFHTDVPMANLSQEIDRQMADSDGKLQKAMFGSNGGMAKLLGATPIAGFIYTITTRASIFPLTYDQRWRKAEQSEVQAPQKEEETAQGTKNGTAKSAKSGTMDQLEYNAGGIGTVATEKNDETTAVASADTQKGTPLRAISVIMPAIVAILNHLQRNLPNMKH</sequence>
<evidence type="ECO:0000256" key="2">
    <source>
        <dbReference type="SAM" id="SignalP"/>
    </source>
</evidence>
<feature type="signal peptide" evidence="2">
    <location>
        <begin position="1"/>
        <end position="27"/>
    </location>
</feature>
<accession>A0ABD2JEW4</accession>
<proteinExistence type="predicted"/>